<gene>
    <name evidence="3" type="ORF">DASC09_023820</name>
</gene>
<reference evidence="3 4" key="1">
    <citation type="journal article" date="2023" name="Elife">
        <title>Identification of key yeast species and microbe-microbe interactions impacting larval growth of Drosophila in the wild.</title>
        <authorList>
            <person name="Mure A."/>
            <person name="Sugiura Y."/>
            <person name="Maeda R."/>
            <person name="Honda K."/>
            <person name="Sakurai N."/>
            <person name="Takahashi Y."/>
            <person name="Watada M."/>
            <person name="Katoh T."/>
            <person name="Gotoh A."/>
            <person name="Gotoh Y."/>
            <person name="Taniguchi I."/>
            <person name="Nakamura K."/>
            <person name="Hayashi T."/>
            <person name="Katayama T."/>
            <person name="Uemura T."/>
            <person name="Hattori Y."/>
        </authorList>
    </citation>
    <scope>NUCLEOTIDE SEQUENCE [LARGE SCALE GENOMIC DNA]</scope>
    <source>
        <strain evidence="3 4">SC-9</strain>
    </source>
</reference>
<sequence>MAPKKLQRYFPGKALHESGSSDEGSDSESSDEGSSKKINQKPSLANNTAFKIINIDSSKSEKTKVLADSDSDKRENKQLDESESGSDSEDPDDSNDSQEVSDDSNSDSDSDNNDKISQLIFVSKSKRARKNLVPQNAKDSDGIKDRALNYIEHQQRTEAESRKLIRESYSEDTGGIDDTDDLDPELEKRQWELRELGRLARDRKELELKEKEMTSREEVKLGNALKGE</sequence>
<dbReference type="GeneID" id="90073036"/>
<feature type="compositionally biased region" description="Basic and acidic residues" evidence="1">
    <location>
        <begin position="138"/>
        <end position="169"/>
    </location>
</feature>
<evidence type="ECO:0000259" key="2">
    <source>
        <dbReference type="Pfam" id="PF06991"/>
    </source>
</evidence>
<feature type="region of interest" description="Disordered" evidence="1">
    <location>
        <begin position="1"/>
        <end position="183"/>
    </location>
</feature>
<keyword evidence="4" id="KW-1185">Reference proteome</keyword>
<feature type="domain" description="Micro-fibrillar-associated protein 1 C-terminal" evidence="2">
    <location>
        <begin position="111"/>
        <end position="219"/>
    </location>
</feature>
<dbReference type="Pfam" id="PF06991">
    <property type="entry name" value="MFAP1"/>
    <property type="match status" value="1"/>
</dbReference>
<evidence type="ECO:0000313" key="3">
    <source>
        <dbReference type="EMBL" id="GMM35057.1"/>
    </source>
</evidence>
<feature type="compositionally biased region" description="Acidic residues" evidence="1">
    <location>
        <begin position="174"/>
        <end position="183"/>
    </location>
</feature>
<evidence type="ECO:0000256" key="1">
    <source>
        <dbReference type="SAM" id="MobiDB-lite"/>
    </source>
</evidence>
<dbReference type="AlphaFoldDB" id="A0AAV5QKB9"/>
<name>A0AAV5QKB9_9ASCO</name>
<dbReference type="InterPro" id="IPR009730">
    <property type="entry name" value="MFAP1_C"/>
</dbReference>
<dbReference type="InterPro" id="IPR033194">
    <property type="entry name" value="MFAP1"/>
</dbReference>
<comment type="caution">
    <text evidence="3">The sequence shown here is derived from an EMBL/GenBank/DDBJ whole genome shotgun (WGS) entry which is preliminary data.</text>
</comment>
<evidence type="ECO:0000313" key="4">
    <source>
        <dbReference type="Proteomes" id="UP001360560"/>
    </source>
</evidence>
<accession>A0AAV5QKB9</accession>
<organism evidence="3 4">
    <name type="scientific">Saccharomycopsis crataegensis</name>
    <dbReference type="NCBI Taxonomy" id="43959"/>
    <lineage>
        <taxon>Eukaryota</taxon>
        <taxon>Fungi</taxon>
        <taxon>Dikarya</taxon>
        <taxon>Ascomycota</taxon>
        <taxon>Saccharomycotina</taxon>
        <taxon>Saccharomycetes</taxon>
        <taxon>Saccharomycopsidaceae</taxon>
        <taxon>Saccharomycopsis</taxon>
    </lineage>
</organism>
<feature type="compositionally biased region" description="Acidic residues" evidence="1">
    <location>
        <begin position="81"/>
        <end position="111"/>
    </location>
</feature>
<feature type="compositionally biased region" description="Basic and acidic residues" evidence="1">
    <location>
        <begin position="58"/>
        <end position="80"/>
    </location>
</feature>
<proteinExistence type="predicted"/>
<protein>
    <recommendedName>
        <fullName evidence="2">Micro-fibrillar-associated protein 1 C-terminal domain-containing protein</fullName>
    </recommendedName>
</protein>
<dbReference type="EMBL" id="BTFZ01000004">
    <property type="protein sequence ID" value="GMM35057.1"/>
    <property type="molecule type" value="Genomic_DNA"/>
</dbReference>
<dbReference type="Proteomes" id="UP001360560">
    <property type="component" value="Unassembled WGS sequence"/>
</dbReference>
<feature type="compositionally biased region" description="Polar residues" evidence="1">
    <location>
        <begin position="36"/>
        <end position="49"/>
    </location>
</feature>
<dbReference type="PANTHER" id="PTHR15327">
    <property type="entry name" value="MICROFIBRIL-ASSOCIATED PROTEIN"/>
    <property type="match status" value="1"/>
</dbReference>
<dbReference type="RefSeq" id="XP_064852057.1">
    <property type="nucleotide sequence ID" value="XM_064995985.1"/>
</dbReference>